<dbReference type="InterPro" id="IPR035991">
    <property type="entry name" value="Casein_kinase_II_beta-like"/>
</dbReference>
<evidence type="ECO:0000256" key="1">
    <source>
        <dbReference type="ARBA" id="ARBA00006941"/>
    </source>
</evidence>
<dbReference type="GO" id="GO:0005956">
    <property type="term" value="C:protein kinase CK2 complex"/>
    <property type="evidence" value="ECO:0007669"/>
    <property type="project" value="UniProtKB-UniRule"/>
</dbReference>
<dbReference type="OMA" id="YHRSTAP"/>
<feature type="region of interest" description="Disordered" evidence="4">
    <location>
        <begin position="240"/>
        <end position="298"/>
    </location>
</feature>
<keyword evidence="5" id="KW-0418">Kinase</keyword>
<dbReference type="Proteomes" id="UP000193685">
    <property type="component" value="Unassembled WGS sequence"/>
</dbReference>
<dbReference type="InterPro" id="IPR016149">
    <property type="entry name" value="Casein_kin_II_reg-sub_N"/>
</dbReference>
<comment type="function">
    <text evidence="2 3">Regulatory subunit of casein kinase II/CK2. As part of the kinase complex regulates the basal catalytic activity of the alpha subunit a constitutively active serine/threonine-protein kinase that phosphorylates a large number of substrates containing acidic residues C-terminal to the phosphorylated serine or threonine.</text>
</comment>
<accession>A0A1Y2F9D6</accession>
<feature type="region of interest" description="Disordered" evidence="4">
    <location>
        <begin position="1"/>
        <end position="30"/>
    </location>
</feature>
<sequence length="334" mass="36517">MDATKLSNDSAESLDNAETWDSDGQTSSTGSENLSWIAWYCSLPGHDYFCEVAEDYIEDDFNMTGLSSLVPMYKEALEFVLDLEPDDDEFELDAAERRIVEASAELLYGLVHQRFITSRAGLALMAEKYEAGHFGVCPRLLCHEAAVLPVGLSDVVEEDPVKLFCPNCLDAYNPPNSRYNAIDGAYFGTTFPHLFFMTFPELLPFATGSIYDPCIFGFKVSERSKTGPRMRWLRAHIGSAEANEASSEGSSNSGDGEPPAGSEQDGKAVQDTSRPQEHIRDNSTSHRAGGNEIASNHSTVPMDCASTAHIGAIKAALYHHQYHRSTAPALAVEA</sequence>
<organism evidence="5 6">
    <name type="scientific">Protomyces lactucae-debilis</name>
    <dbReference type="NCBI Taxonomy" id="2754530"/>
    <lineage>
        <taxon>Eukaryota</taxon>
        <taxon>Fungi</taxon>
        <taxon>Dikarya</taxon>
        <taxon>Ascomycota</taxon>
        <taxon>Taphrinomycotina</taxon>
        <taxon>Taphrinomycetes</taxon>
        <taxon>Taphrinales</taxon>
        <taxon>Protomycetaceae</taxon>
        <taxon>Protomyces</taxon>
    </lineage>
</organism>
<comment type="caution">
    <text evidence="5">The sequence shown here is derived from an EMBL/GenBank/DDBJ whole genome shotgun (WGS) entry which is preliminary data.</text>
</comment>
<dbReference type="FunFam" id="1.10.1820.10:FF:000005">
    <property type="entry name" value="Casein kinase II subunit beta"/>
    <property type="match status" value="1"/>
</dbReference>
<dbReference type="FunFam" id="2.20.25.20:FF:000001">
    <property type="entry name" value="Casein kinase II subunit beta"/>
    <property type="match status" value="1"/>
</dbReference>
<reference evidence="5 6" key="1">
    <citation type="submission" date="2016-07" db="EMBL/GenBank/DDBJ databases">
        <title>Pervasive Adenine N6-methylation of Active Genes in Fungi.</title>
        <authorList>
            <consortium name="DOE Joint Genome Institute"/>
            <person name="Mondo S.J."/>
            <person name="Dannebaum R.O."/>
            <person name="Kuo R.C."/>
            <person name="Labutti K."/>
            <person name="Haridas S."/>
            <person name="Kuo A."/>
            <person name="Salamov A."/>
            <person name="Ahrendt S.R."/>
            <person name="Lipzen A."/>
            <person name="Sullivan W."/>
            <person name="Andreopoulos W.B."/>
            <person name="Clum A."/>
            <person name="Lindquist E."/>
            <person name="Daum C."/>
            <person name="Ramamoorthy G.K."/>
            <person name="Gryganskyi A."/>
            <person name="Culley D."/>
            <person name="Magnuson J.K."/>
            <person name="James T.Y."/>
            <person name="O'Malley M.A."/>
            <person name="Stajich J.E."/>
            <person name="Spatafora J.W."/>
            <person name="Visel A."/>
            <person name="Grigoriev I.V."/>
        </authorList>
    </citation>
    <scope>NUCLEOTIDE SEQUENCE [LARGE SCALE GENOMIC DNA]</scope>
    <source>
        <strain evidence="5 6">12-1054</strain>
    </source>
</reference>
<dbReference type="Gene3D" id="1.10.1820.10">
    <property type="entry name" value="protein kinase ck2 holoenzyme, chain C, domain 1"/>
    <property type="match status" value="1"/>
</dbReference>
<evidence type="ECO:0000313" key="6">
    <source>
        <dbReference type="Proteomes" id="UP000193685"/>
    </source>
</evidence>
<name>A0A1Y2F9D6_PROLT</name>
<dbReference type="EMBL" id="MCFI01000013">
    <property type="protein sequence ID" value="ORY80530.1"/>
    <property type="molecule type" value="Genomic_DNA"/>
</dbReference>
<dbReference type="Pfam" id="PF01214">
    <property type="entry name" value="CK_II_beta"/>
    <property type="match status" value="1"/>
</dbReference>
<feature type="compositionally biased region" description="Polar residues" evidence="4">
    <location>
        <begin position="1"/>
        <end position="13"/>
    </location>
</feature>
<feature type="compositionally biased region" description="Low complexity" evidence="4">
    <location>
        <begin position="240"/>
        <end position="254"/>
    </location>
</feature>
<dbReference type="STRING" id="56484.A0A1Y2F9D6"/>
<dbReference type="GO" id="GO:0016301">
    <property type="term" value="F:kinase activity"/>
    <property type="evidence" value="ECO:0007669"/>
    <property type="project" value="UniProtKB-KW"/>
</dbReference>
<gene>
    <name evidence="5" type="ORF">BCR37DRAFT_381225</name>
</gene>
<dbReference type="GO" id="GO:0005737">
    <property type="term" value="C:cytoplasm"/>
    <property type="evidence" value="ECO:0007669"/>
    <property type="project" value="TreeGrafter"/>
</dbReference>
<dbReference type="GeneID" id="63786245"/>
<evidence type="ECO:0000256" key="3">
    <source>
        <dbReference type="RuleBase" id="RU361268"/>
    </source>
</evidence>
<dbReference type="GO" id="GO:0019887">
    <property type="term" value="F:protein kinase regulator activity"/>
    <property type="evidence" value="ECO:0007669"/>
    <property type="project" value="InterPro"/>
</dbReference>
<proteinExistence type="inferred from homology"/>
<evidence type="ECO:0000313" key="5">
    <source>
        <dbReference type="EMBL" id="ORY80530.1"/>
    </source>
</evidence>
<dbReference type="InterPro" id="IPR000704">
    <property type="entry name" value="Casein_kinase_II_reg-sub"/>
</dbReference>
<evidence type="ECO:0000256" key="4">
    <source>
        <dbReference type="SAM" id="MobiDB-lite"/>
    </source>
</evidence>
<dbReference type="GO" id="GO:0034456">
    <property type="term" value="C:UTP-C complex"/>
    <property type="evidence" value="ECO:0007669"/>
    <property type="project" value="TreeGrafter"/>
</dbReference>
<protein>
    <recommendedName>
        <fullName evidence="3">Casein kinase II subunit beta</fullName>
        <shortName evidence="3">CK II beta</shortName>
    </recommendedName>
</protein>
<evidence type="ECO:0000256" key="2">
    <source>
        <dbReference type="ARBA" id="ARBA00045899"/>
    </source>
</evidence>
<dbReference type="Gene3D" id="2.20.25.20">
    <property type="match status" value="1"/>
</dbReference>
<dbReference type="PANTHER" id="PTHR11740">
    <property type="entry name" value="CASEIN KINASE II SUBUNIT BETA"/>
    <property type="match status" value="1"/>
</dbReference>
<dbReference type="PANTHER" id="PTHR11740:SF0">
    <property type="entry name" value="CASEIN KINASE II SUBUNIT BETA"/>
    <property type="match status" value="1"/>
</dbReference>
<feature type="compositionally biased region" description="Basic and acidic residues" evidence="4">
    <location>
        <begin position="264"/>
        <end position="284"/>
    </location>
</feature>
<dbReference type="SMART" id="SM01085">
    <property type="entry name" value="CK_II_beta"/>
    <property type="match status" value="1"/>
</dbReference>
<comment type="similarity">
    <text evidence="1 3">Belongs to the casein kinase 2 subunit beta family.</text>
</comment>
<dbReference type="AlphaFoldDB" id="A0A1Y2F9D6"/>
<dbReference type="RefSeq" id="XP_040724418.1">
    <property type="nucleotide sequence ID" value="XM_040869646.1"/>
</dbReference>
<dbReference type="PRINTS" id="PR00472">
    <property type="entry name" value="CASNKINASEII"/>
</dbReference>
<dbReference type="OrthoDB" id="2275560at2759"/>
<keyword evidence="5" id="KW-0808">Transferase</keyword>
<dbReference type="PROSITE" id="PS01101">
    <property type="entry name" value="CK2_BETA"/>
    <property type="match status" value="1"/>
</dbReference>
<comment type="subunit">
    <text evidence="3">Tetramer of two alpha and two beta subunits.</text>
</comment>
<keyword evidence="6" id="KW-1185">Reference proteome</keyword>
<dbReference type="SUPFAM" id="SSF57798">
    <property type="entry name" value="Casein kinase II beta subunit"/>
    <property type="match status" value="1"/>
</dbReference>
<dbReference type="GO" id="GO:0006359">
    <property type="term" value="P:regulation of transcription by RNA polymerase III"/>
    <property type="evidence" value="ECO:0007669"/>
    <property type="project" value="TreeGrafter"/>
</dbReference>